<dbReference type="GO" id="GO:0030154">
    <property type="term" value="P:cell differentiation"/>
    <property type="evidence" value="ECO:0007669"/>
    <property type="project" value="TreeGrafter"/>
</dbReference>
<evidence type="ECO:0000256" key="3">
    <source>
        <dbReference type="PROSITE-ProRule" id="PRU00267"/>
    </source>
</evidence>
<feature type="compositionally biased region" description="Low complexity" evidence="4">
    <location>
        <begin position="133"/>
        <end position="148"/>
    </location>
</feature>
<protein>
    <recommendedName>
        <fullName evidence="5">HMG box domain-containing protein</fullName>
    </recommendedName>
</protein>
<feature type="compositionally biased region" description="Low complexity" evidence="4">
    <location>
        <begin position="67"/>
        <end position="94"/>
    </location>
</feature>
<keyword evidence="7" id="KW-1185">Reference proteome</keyword>
<dbReference type="InterPro" id="IPR036910">
    <property type="entry name" value="HMG_box_dom_sf"/>
</dbReference>
<dbReference type="AlphaFoldDB" id="A0AAD2Q568"/>
<feature type="compositionally biased region" description="Basic and acidic residues" evidence="4">
    <location>
        <begin position="158"/>
        <end position="177"/>
    </location>
</feature>
<dbReference type="InterPro" id="IPR009071">
    <property type="entry name" value="HMG_box_dom"/>
</dbReference>
<evidence type="ECO:0000256" key="4">
    <source>
        <dbReference type="SAM" id="MobiDB-lite"/>
    </source>
</evidence>
<dbReference type="PANTHER" id="PTHR10270">
    <property type="entry name" value="SOX TRANSCRIPTION FACTOR"/>
    <property type="match status" value="1"/>
</dbReference>
<dbReference type="GO" id="GO:0000978">
    <property type="term" value="F:RNA polymerase II cis-regulatory region sequence-specific DNA binding"/>
    <property type="evidence" value="ECO:0007669"/>
    <property type="project" value="TreeGrafter"/>
</dbReference>
<feature type="domain" description="HMG box" evidence="5">
    <location>
        <begin position="174"/>
        <end position="260"/>
    </location>
</feature>
<feature type="region of interest" description="Disordered" evidence="4">
    <location>
        <begin position="255"/>
        <end position="295"/>
    </location>
</feature>
<keyword evidence="1 3" id="KW-0238">DNA-binding</keyword>
<evidence type="ECO:0000259" key="5">
    <source>
        <dbReference type="PROSITE" id="PS50118"/>
    </source>
</evidence>
<name>A0AAD2Q568_9AGAR</name>
<evidence type="ECO:0000256" key="1">
    <source>
        <dbReference type="ARBA" id="ARBA00023125"/>
    </source>
</evidence>
<feature type="region of interest" description="Disordered" evidence="4">
    <location>
        <begin position="29"/>
        <end position="177"/>
    </location>
</feature>
<evidence type="ECO:0000313" key="7">
    <source>
        <dbReference type="Proteomes" id="UP001295794"/>
    </source>
</evidence>
<dbReference type="PROSITE" id="PS50118">
    <property type="entry name" value="HMG_BOX_2"/>
    <property type="match status" value="1"/>
</dbReference>
<dbReference type="EMBL" id="CAVNYO010000417">
    <property type="protein sequence ID" value="CAK5277000.1"/>
    <property type="molecule type" value="Genomic_DNA"/>
</dbReference>
<dbReference type="PANTHER" id="PTHR10270:SF161">
    <property type="entry name" value="SEX-DETERMINING REGION Y PROTEIN"/>
    <property type="match status" value="1"/>
</dbReference>
<dbReference type="GO" id="GO:0005634">
    <property type="term" value="C:nucleus"/>
    <property type="evidence" value="ECO:0007669"/>
    <property type="project" value="UniProtKB-UniRule"/>
</dbReference>
<dbReference type="GO" id="GO:0001228">
    <property type="term" value="F:DNA-binding transcription activator activity, RNA polymerase II-specific"/>
    <property type="evidence" value="ECO:0007669"/>
    <property type="project" value="TreeGrafter"/>
</dbReference>
<proteinExistence type="predicted"/>
<keyword evidence="2" id="KW-0804">Transcription</keyword>
<gene>
    <name evidence="6" type="ORF">MYCIT1_LOCUS25741</name>
</gene>
<organism evidence="6 7">
    <name type="scientific">Mycena citricolor</name>
    <dbReference type="NCBI Taxonomy" id="2018698"/>
    <lineage>
        <taxon>Eukaryota</taxon>
        <taxon>Fungi</taxon>
        <taxon>Dikarya</taxon>
        <taxon>Basidiomycota</taxon>
        <taxon>Agaricomycotina</taxon>
        <taxon>Agaricomycetes</taxon>
        <taxon>Agaricomycetidae</taxon>
        <taxon>Agaricales</taxon>
        <taxon>Marasmiineae</taxon>
        <taxon>Mycenaceae</taxon>
        <taxon>Mycena</taxon>
    </lineage>
</organism>
<feature type="DNA-binding region" description="HMG box" evidence="3">
    <location>
        <begin position="174"/>
        <end position="260"/>
    </location>
</feature>
<comment type="caution">
    <text evidence="6">The sequence shown here is derived from an EMBL/GenBank/DDBJ whole genome shotgun (WGS) entry which is preliminary data.</text>
</comment>
<dbReference type="InterPro" id="IPR050140">
    <property type="entry name" value="SRY-related_HMG-box_TF-like"/>
</dbReference>
<dbReference type="SMART" id="SM00398">
    <property type="entry name" value="HMG"/>
    <property type="match status" value="1"/>
</dbReference>
<evidence type="ECO:0000256" key="2">
    <source>
        <dbReference type="ARBA" id="ARBA00023163"/>
    </source>
</evidence>
<sequence length="515" mass="55534">MPALRSSARAARSVARDLIVAPVPRVQFTFPSSHNLSDSPHDSPCSSPVEPELGSLSRTRADCRLGSTSSSSSSSSSSISSLASSSTSTSPPSSEFSYDAPSTPTKPPLSVLTRTLSPVCVTVTPKSTPPRVSGPAAQSSPLASSPLSFCDHSTFDVSPHEEERRPKRGDDDYIKRPENSWMLFRRKTLESYAADKGKLLASHPSNKSSGAGGSGKPRQADLSKMISAKWRALGPEERAEWDELAKQRKREHELRYPDYVFRPQRAARPNSNRARDEGGARSGGAGGRKQHQRRDVEKPQVLEFVVPSIPPAQEQHQQQHGAPYMTVEVPNIFASPAPTSLTSAPCSPLDLLLEPITPQQQQSMSPTSLVPMLACNATLALQDSCAQWDFQPQVVSAQFSDSLQSSDFLRSIFVNPAPEPFASYVEPHNTLPACFDPLPSSCGDYTSAWESSSPWAGQSPFPFSTTQPVFGACDFDLDKVPGITAGWDFATGALPEGEDGAPVMYPGSEYLLDPS</sequence>
<dbReference type="Gene3D" id="1.10.30.10">
    <property type="entry name" value="High mobility group box domain"/>
    <property type="match status" value="1"/>
</dbReference>
<dbReference type="SUPFAM" id="SSF47095">
    <property type="entry name" value="HMG-box"/>
    <property type="match status" value="1"/>
</dbReference>
<reference evidence="6" key="1">
    <citation type="submission" date="2023-11" db="EMBL/GenBank/DDBJ databases">
        <authorList>
            <person name="De Vega J J."/>
            <person name="De Vega J J."/>
        </authorList>
    </citation>
    <scope>NUCLEOTIDE SEQUENCE</scope>
</reference>
<evidence type="ECO:0000313" key="6">
    <source>
        <dbReference type="EMBL" id="CAK5277000.1"/>
    </source>
</evidence>
<dbReference type="CDD" id="cd01389">
    <property type="entry name" value="HMG-box_ROX1-like"/>
    <property type="match status" value="1"/>
</dbReference>
<dbReference type="Proteomes" id="UP001295794">
    <property type="component" value="Unassembled WGS sequence"/>
</dbReference>
<keyword evidence="3" id="KW-0539">Nucleus</keyword>
<feature type="region of interest" description="Disordered" evidence="4">
    <location>
        <begin position="195"/>
        <end position="220"/>
    </location>
</feature>
<accession>A0AAD2Q568</accession>
<dbReference type="Pfam" id="PF00505">
    <property type="entry name" value="HMG_box"/>
    <property type="match status" value="1"/>
</dbReference>